<evidence type="ECO:0000256" key="1">
    <source>
        <dbReference type="SAM" id="MobiDB-lite"/>
    </source>
</evidence>
<keyword evidence="2" id="KW-0812">Transmembrane</keyword>
<organism evidence="3 4">
    <name type="scientific">Oceaniferula flava</name>
    <dbReference type="NCBI Taxonomy" id="2800421"/>
    <lineage>
        <taxon>Bacteria</taxon>
        <taxon>Pseudomonadati</taxon>
        <taxon>Verrucomicrobiota</taxon>
        <taxon>Verrucomicrobiia</taxon>
        <taxon>Verrucomicrobiales</taxon>
        <taxon>Verrucomicrobiaceae</taxon>
        <taxon>Oceaniferula</taxon>
    </lineage>
</organism>
<feature type="region of interest" description="Disordered" evidence="1">
    <location>
        <begin position="1"/>
        <end position="121"/>
    </location>
</feature>
<keyword evidence="2" id="KW-1133">Transmembrane helix</keyword>
<comment type="caution">
    <text evidence="3">The sequence shown here is derived from an EMBL/GenBank/DDBJ whole genome shotgun (WGS) entry which is preliminary data.</text>
</comment>
<reference evidence="3" key="1">
    <citation type="submission" date="2021-01" db="EMBL/GenBank/DDBJ databases">
        <title>Modified the classification status of verrucomicrobia.</title>
        <authorList>
            <person name="Feng X."/>
        </authorList>
    </citation>
    <scope>NUCLEOTIDE SEQUENCE</scope>
    <source>
        <strain evidence="3">5K15</strain>
    </source>
</reference>
<evidence type="ECO:0000313" key="4">
    <source>
        <dbReference type="Proteomes" id="UP000634206"/>
    </source>
</evidence>
<dbReference type="AlphaFoldDB" id="A0AAE2SCJ6"/>
<sequence length="432" mass="48322">MSQQDGNKDQPSPINEGSPNSGSSTSSGADEGKKVTRLIAKKVEVPADESAEPKAIRPEPRQLSPAKVEAVHEPSEEETEEVTRLEAADRAAAQKAKQSAQKPPKLAKFEKREEATSEELKQEVQWEENRPVGWWIAIAGGMLLVVVIGAVMLSNYLRSSELDDVDVPVVEVASTESAYAGTPQEWFRNRAGTLVDEASDVLRAYGEAENDREKSAWVRNPDRFLERVATWPRSIQPRPGAHDKSKPEIKDTDSTGYLVLQTEDQDYMPMSVYFVRDGEQLKIDWEASAAWSEMTFESMRQKQQAREDLRKSTSSVSTVSSVDPEEAPAFPGDILIRCLIQRRNEFYAGPYNDEEHSAFMLASPDLGQSFWGYVDRDSALDLELRRLLDHGSFVVSLKKNVRVTLRVRSGQKDALPSQLEVVELVFPDWVAP</sequence>
<keyword evidence="4" id="KW-1185">Reference proteome</keyword>
<feature type="compositionally biased region" description="Low complexity" evidence="1">
    <location>
        <begin position="90"/>
        <end position="106"/>
    </location>
</feature>
<feature type="compositionally biased region" description="Basic and acidic residues" evidence="1">
    <location>
        <begin position="107"/>
        <end position="121"/>
    </location>
</feature>
<feature type="compositionally biased region" description="Low complexity" evidence="1">
    <location>
        <begin position="312"/>
        <end position="322"/>
    </location>
</feature>
<dbReference type="RefSeq" id="WP_309488374.1">
    <property type="nucleotide sequence ID" value="NZ_JAENIG010000001.1"/>
</dbReference>
<name>A0AAE2SCJ6_9BACT</name>
<feature type="compositionally biased region" description="Polar residues" evidence="1">
    <location>
        <begin position="1"/>
        <end position="15"/>
    </location>
</feature>
<feature type="compositionally biased region" description="Basic and acidic residues" evidence="1">
    <location>
        <begin position="41"/>
        <end position="60"/>
    </location>
</feature>
<gene>
    <name evidence="3" type="ORF">JIN83_02285</name>
</gene>
<evidence type="ECO:0000256" key="2">
    <source>
        <dbReference type="SAM" id="Phobius"/>
    </source>
</evidence>
<keyword evidence="2" id="KW-0472">Membrane</keyword>
<proteinExistence type="predicted"/>
<protein>
    <submittedName>
        <fullName evidence="3">Uncharacterized protein</fullName>
    </submittedName>
</protein>
<feature type="transmembrane region" description="Helical" evidence="2">
    <location>
        <begin position="132"/>
        <end position="153"/>
    </location>
</feature>
<dbReference type="Proteomes" id="UP000634206">
    <property type="component" value="Unassembled WGS sequence"/>
</dbReference>
<feature type="region of interest" description="Disordered" evidence="1">
    <location>
        <begin position="234"/>
        <end position="254"/>
    </location>
</feature>
<feature type="region of interest" description="Disordered" evidence="1">
    <location>
        <begin position="302"/>
        <end position="326"/>
    </location>
</feature>
<evidence type="ECO:0000313" key="3">
    <source>
        <dbReference type="EMBL" id="MBK1853776.1"/>
    </source>
</evidence>
<feature type="compositionally biased region" description="Low complexity" evidence="1">
    <location>
        <begin position="17"/>
        <end position="28"/>
    </location>
</feature>
<dbReference type="EMBL" id="JAENIG010000001">
    <property type="protein sequence ID" value="MBK1853776.1"/>
    <property type="molecule type" value="Genomic_DNA"/>
</dbReference>
<feature type="compositionally biased region" description="Basic and acidic residues" evidence="1">
    <location>
        <begin position="240"/>
        <end position="253"/>
    </location>
</feature>
<accession>A0AAE2SCJ6</accession>